<gene>
    <name evidence="8" type="ORF">PsYK624_124220</name>
</gene>
<evidence type="ECO:0000259" key="7">
    <source>
        <dbReference type="PROSITE" id="PS50850"/>
    </source>
</evidence>
<evidence type="ECO:0000256" key="6">
    <source>
        <dbReference type="SAM" id="Phobius"/>
    </source>
</evidence>
<feature type="transmembrane region" description="Helical" evidence="6">
    <location>
        <begin position="215"/>
        <end position="238"/>
    </location>
</feature>
<protein>
    <submittedName>
        <fullName evidence="8">MFS general substrate transporter</fullName>
    </submittedName>
</protein>
<name>A0A9P3GHU3_9APHY</name>
<evidence type="ECO:0000256" key="3">
    <source>
        <dbReference type="ARBA" id="ARBA00022692"/>
    </source>
</evidence>
<dbReference type="GO" id="GO:0016020">
    <property type="term" value="C:membrane"/>
    <property type="evidence" value="ECO:0007669"/>
    <property type="project" value="UniProtKB-SubCell"/>
</dbReference>
<dbReference type="Gene3D" id="1.20.1250.20">
    <property type="entry name" value="MFS general substrate transporter like domains"/>
    <property type="match status" value="1"/>
</dbReference>
<dbReference type="EMBL" id="BPQB01000057">
    <property type="protein sequence ID" value="GJE96228.1"/>
    <property type="molecule type" value="Genomic_DNA"/>
</dbReference>
<evidence type="ECO:0000256" key="1">
    <source>
        <dbReference type="ARBA" id="ARBA00004141"/>
    </source>
</evidence>
<feature type="transmembrane region" description="Helical" evidence="6">
    <location>
        <begin position="82"/>
        <end position="104"/>
    </location>
</feature>
<sequence>MADREFEEIEVNEWLLADEEGSADEKSEKGLRPQQVTPLPKLQIAVLLWFQLGEPMTSQCIYPFINQLVSELDITGGDPKKVGYYAGLVESLFFAAEAMFVLHWSRISDHIGRKPVLLIGMAGLCISMICFGLSKTYIALVLSRCLVGALNGNLGVIKSMMAELTDHTNMAQGFAWIPVVWSVGSTVGPLIGGVLSKPHDRWPTVFASPFWVNYAYFLPCLVIATFAAFTFVLTATVLKETVQKPRSHKGTAEPEDDPETRDAPLPLRALLVRPVLLSVANYGVLALVDIMYRAVQPLFFSTPVAAGGLGLTPARIGGMLAAVGLASGAFQVLFFARLVRRVGQRRLFLLGMAMYSVVFLIFPCISLAARADKTALVWLLVVTQLALSVACDMTYGCVYMYVTSSAPNRRSLGATNGLAQLAASILRACGPAIATSLFAATMSNHWLSGYAVYVILISLSASSLLVGRLLPVELWNQ</sequence>
<dbReference type="InterPro" id="IPR011701">
    <property type="entry name" value="MFS"/>
</dbReference>
<feature type="transmembrane region" description="Helical" evidence="6">
    <location>
        <begin position="275"/>
        <end position="295"/>
    </location>
</feature>
<keyword evidence="9" id="KW-1185">Reference proteome</keyword>
<feature type="transmembrane region" description="Helical" evidence="6">
    <location>
        <begin position="173"/>
        <end position="195"/>
    </location>
</feature>
<feature type="transmembrane region" description="Helical" evidence="6">
    <location>
        <begin position="315"/>
        <end position="335"/>
    </location>
</feature>
<feature type="transmembrane region" description="Helical" evidence="6">
    <location>
        <begin position="375"/>
        <end position="402"/>
    </location>
</feature>
<feature type="transmembrane region" description="Helical" evidence="6">
    <location>
        <begin position="116"/>
        <end position="134"/>
    </location>
</feature>
<dbReference type="OrthoDB" id="419616at2759"/>
<feature type="domain" description="Major facilitator superfamily (MFS) profile" evidence="7">
    <location>
        <begin position="41"/>
        <end position="475"/>
    </location>
</feature>
<feature type="transmembrane region" description="Helical" evidence="6">
    <location>
        <begin position="347"/>
        <end position="369"/>
    </location>
</feature>
<organism evidence="8 9">
    <name type="scientific">Phanerochaete sordida</name>
    <dbReference type="NCBI Taxonomy" id="48140"/>
    <lineage>
        <taxon>Eukaryota</taxon>
        <taxon>Fungi</taxon>
        <taxon>Dikarya</taxon>
        <taxon>Basidiomycota</taxon>
        <taxon>Agaricomycotina</taxon>
        <taxon>Agaricomycetes</taxon>
        <taxon>Polyporales</taxon>
        <taxon>Phanerochaetaceae</taxon>
        <taxon>Phanerochaete</taxon>
    </lineage>
</organism>
<evidence type="ECO:0000256" key="2">
    <source>
        <dbReference type="ARBA" id="ARBA00022448"/>
    </source>
</evidence>
<keyword evidence="3 6" id="KW-0812">Transmembrane</keyword>
<dbReference type="PANTHER" id="PTHR23504">
    <property type="entry name" value="MAJOR FACILITATOR SUPERFAMILY DOMAIN-CONTAINING PROTEIN 10"/>
    <property type="match status" value="1"/>
</dbReference>
<keyword evidence="2" id="KW-0813">Transport</keyword>
<dbReference type="InterPro" id="IPR020846">
    <property type="entry name" value="MFS_dom"/>
</dbReference>
<dbReference type="InterPro" id="IPR036259">
    <property type="entry name" value="MFS_trans_sf"/>
</dbReference>
<dbReference type="Proteomes" id="UP000703269">
    <property type="component" value="Unassembled WGS sequence"/>
</dbReference>
<dbReference type="PRINTS" id="PR01035">
    <property type="entry name" value="TCRTETA"/>
</dbReference>
<evidence type="ECO:0000256" key="4">
    <source>
        <dbReference type="ARBA" id="ARBA00022989"/>
    </source>
</evidence>
<dbReference type="InterPro" id="IPR001958">
    <property type="entry name" value="Tet-R_TetA/multi-R_MdtG-like"/>
</dbReference>
<feature type="transmembrane region" description="Helical" evidence="6">
    <location>
        <begin position="414"/>
        <end position="438"/>
    </location>
</feature>
<dbReference type="Pfam" id="PF07690">
    <property type="entry name" value="MFS_1"/>
    <property type="match status" value="1"/>
</dbReference>
<dbReference type="GO" id="GO:0022857">
    <property type="term" value="F:transmembrane transporter activity"/>
    <property type="evidence" value="ECO:0007669"/>
    <property type="project" value="InterPro"/>
</dbReference>
<evidence type="ECO:0000256" key="5">
    <source>
        <dbReference type="ARBA" id="ARBA00023136"/>
    </source>
</evidence>
<dbReference type="PANTHER" id="PTHR23504:SF15">
    <property type="entry name" value="MAJOR FACILITATOR SUPERFAMILY (MFS) PROFILE DOMAIN-CONTAINING PROTEIN"/>
    <property type="match status" value="1"/>
</dbReference>
<feature type="transmembrane region" description="Helical" evidence="6">
    <location>
        <begin position="450"/>
        <end position="470"/>
    </location>
</feature>
<comment type="subcellular location">
    <subcellularLocation>
        <location evidence="1">Membrane</location>
        <topology evidence="1">Multi-pass membrane protein</topology>
    </subcellularLocation>
</comment>
<evidence type="ECO:0000313" key="8">
    <source>
        <dbReference type="EMBL" id="GJE96228.1"/>
    </source>
</evidence>
<comment type="caution">
    <text evidence="8">The sequence shown here is derived from an EMBL/GenBank/DDBJ whole genome shotgun (WGS) entry which is preliminary data.</text>
</comment>
<dbReference type="CDD" id="cd17330">
    <property type="entry name" value="MFS_SLC46_TetA_like"/>
    <property type="match status" value="1"/>
</dbReference>
<reference evidence="8 9" key="1">
    <citation type="submission" date="2021-08" db="EMBL/GenBank/DDBJ databases">
        <title>Draft Genome Sequence of Phanerochaete sordida strain YK-624.</title>
        <authorList>
            <person name="Mori T."/>
            <person name="Dohra H."/>
            <person name="Suzuki T."/>
            <person name="Kawagishi H."/>
            <person name="Hirai H."/>
        </authorList>
    </citation>
    <scope>NUCLEOTIDE SEQUENCE [LARGE SCALE GENOMIC DNA]</scope>
    <source>
        <strain evidence="8 9">YK-624</strain>
    </source>
</reference>
<accession>A0A9P3GHU3</accession>
<keyword evidence="5 6" id="KW-0472">Membrane</keyword>
<evidence type="ECO:0000313" key="9">
    <source>
        <dbReference type="Proteomes" id="UP000703269"/>
    </source>
</evidence>
<dbReference type="PROSITE" id="PS50850">
    <property type="entry name" value="MFS"/>
    <property type="match status" value="1"/>
</dbReference>
<keyword evidence="4 6" id="KW-1133">Transmembrane helix</keyword>
<dbReference type="SUPFAM" id="SSF103473">
    <property type="entry name" value="MFS general substrate transporter"/>
    <property type="match status" value="1"/>
</dbReference>
<dbReference type="AlphaFoldDB" id="A0A9P3GHU3"/>
<proteinExistence type="predicted"/>